<protein>
    <recommendedName>
        <fullName evidence="13">Peptidase M14</fullName>
    </recommendedName>
</protein>
<evidence type="ECO:0000256" key="3">
    <source>
        <dbReference type="ARBA" id="ARBA00022670"/>
    </source>
</evidence>
<comment type="cofactor">
    <cofactor evidence="1">
        <name>Zn(2+)</name>
        <dbReference type="ChEBI" id="CHEBI:29105"/>
    </cofactor>
</comment>
<dbReference type="InterPro" id="IPR034274">
    <property type="entry name" value="ENP1_M14_CPD"/>
</dbReference>
<accession>A0A8J2XE59</accession>
<sequence length="397" mass="44978">MEVLVRPGDSFWYYSQVFSMPLPLIEDSNPDIDPLRLIAGTPVQIPGYITETYVVQPNDSFWSIANRYQSTVEQVQLLNPNILPNQLQIGQTITVPIRVSQFVVDDPGQYTYEKMQQDLNQLLTIYPFLRREQIGQSVLGKDIDEIQIGRGQKTVHVNGSFHANEWITTPVLMRFINEYALSLTNGRPVRGLFLLPFYQTVNLSVVPMVNPDGVNLVIQGADAAGDRKEEVLAINSQQADFSQWKANIRGVDLNNQYPALWEVEAERKPTSPAPRDFPGTSPLTEPEAIAMADLAKTRNFARMSALHTQGKVIYWGFQNLEPPEAEQLANEFSRVSGFTPIRFIDSYAGYKDWFIQEFRRPGFTIELGLGTNPLPVEQFPEMYEETLGILLANLYMP</sequence>
<evidence type="ECO:0000259" key="9">
    <source>
        <dbReference type="PROSITE" id="PS51782"/>
    </source>
</evidence>
<dbReference type="PANTHER" id="PTHR11705">
    <property type="entry name" value="PROTEASE FAMILY M14 CARBOXYPEPTIDASE A,B"/>
    <property type="match status" value="1"/>
</dbReference>
<dbReference type="GO" id="GO:0006508">
    <property type="term" value="P:proteolysis"/>
    <property type="evidence" value="ECO:0007669"/>
    <property type="project" value="UniProtKB-KW"/>
</dbReference>
<dbReference type="PROSITE" id="PS51782">
    <property type="entry name" value="LYSM"/>
    <property type="match status" value="1"/>
</dbReference>
<dbReference type="GO" id="GO:0005615">
    <property type="term" value="C:extracellular space"/>
    <property type="evidence" value="ECO:0007669"/>
    <property type="project" value="TreeGrafter"/>
</dbReference>
<dbReference type="EMBL" id="BMEV01000029">
    <property type="protein sequence ID" value="GFZ76362.1"/>
    <property type="molecule type" value="Genomic_DNA"/>
</dbReference>
<feature type="active site" description="Proton donor/acceptor" evidence="8">
    <location>
        <position position="366"/>
    </location>
</feature>
<evidence type="ECO:0000256" key="2">
    <source>
        <dbReference type="ARBA" id="ARBA00005988"/>
    </source>
</evidence>
<dbReference type="InterPro" id="IPR018392">
    <property type="entry name" value="LysM"/>
</dbReference>
<dbReference type="InterPro" id="IPR057246">
    <property type="entry name" value="CARBOXYPEPT_ZN_1"/>
</dbReference>
<comment type="similarity">
    <text evidence="2 8">Belongs to the peptidase M14 family.</text>
</comment>
<organism evidence="11 12">
    <name type="scientific">Compostibacillus humi</name>
    <dbReference type="NCBI Taxonomy" id="1245525"/>
    <lineage>
        <taxon>Bacteria</taxon>
        <taxon>Bacillati</taxon>
        <taxon>Bacillota</taxon>
        <taxon>Bacilli</taxon>
        <taxon>Bacillales</taxon>
        <taxon>Bacillaceae</taxon>
        <taxon>Compostibacillus</taxon>
    </lineage>
</organism>
<dbReference type="GO" id="GO:0008270">
    <property type="term" value="F:zinc ion binding"/>
    <property type="evidence" value="ECO:0007669"/>
    <property type="project" value="InterPro"/>
</dbReference>
<gene>
    <name evidence="11" type="primary">yqgT</name>
    <name evidence="11" type="ORF">GCM10010978_17570</name>
</gene>
<dbReference type="Pfam" id="PF01476">
    <property type="entry name" value="LysM"/>
    <property type="match status" value="1"/>
</dbReference>
<keyword evidence="3" id="KW-0645">Protease</keyword>
<keyword evidence="4" id="KW-0479">Metal-binding</keyword>
<dbReference type="AlphaFoldDB" id="A0A8J2XE59"/>
<dbReference type="RefSeq" id="WP_188392027.1">
    <property type="nucleotide sequence ID" value="NZ_BMEV01000029.1"/>
</dbReference>
<evidence type="ECO:0000313" key="11">
    <source>
        <dbReference type="EMBL" id="GFZ76362.1"/>
    </source>
</evidence>
<keyword evidence="5" id="KW-0378">Hydrolase</keyword>
<evidence type="ECO:0008006" key="13">
    <source>
        <dbReference type="Google" id="ProtNLM"/>
    </source>
</evidence>
<dbReference type="PROSITE" id="PS52035">
    <property type="entry name" value="PEPTIDASE_M14"/>
    <property type="match status" value="1"/>
</dbReference>
<proteinExistence type="inferred from homology"/>
<evidence type="ECO:0000256" key="5">
    <source>
        <dbReference type="ARBA" id="ARBA00022801"/>
    </source>
</evidence>
<dbReference type="PANTHER" id="PTHR11705:SF143">
    <property type="entry name" value="SLL0236 PROTEIN"/>
    <property type="match status" value="1"/>
</dbReference>
<keyword evidence="6" id="KW-0862">Zinc</keyword>
<evidence type="ECO:0000256" key="7">
    <source>
        <dbReference type="ARBA" id="ARBA00023049"/>
    </source>
</evidence>
<dbReference type="Pfam" id="PF00246">
    <property type="entry name" value="Peptidase_M14"/>
    <property type="match status" value="1"/>
</dbReference>
<dbReference type="GO" id="GO:0004181">
    <property type="term" value="F:metallocarboxypeptidase activity"/>
    <property type="evidence" value="ECO:0007669"/>
    <property type="project" value="InterPro"/>
</dbReference>
<dbReference type="Gene3D" id="3.40.630.10">
    <property type="entry name" value="Zn peptidases"/>
    <property type="match status" value="1"/>
</dbReference>
<evidence type="ECO:0000256" key="4">
    <source>
        <dbReference type="ARBA" id="ARBA00022723"/>
    </source>
</evidence>
<reference evidence="11" key="1">
    <citation type="journal article" date="2014" name="Int. J. Syst. Evol. Microbiol.">
        <title>Complete genome sequence of Corynebacterium casei LMG S-19264T (=DSM 44701T), isolated from a smear-ripened cheese.</title>
        <authorList>
            <consortium name="US DOE Joint Genome Institute (JGI-PGF)"/>
            <person name="Walter F."/>
            <person name="Albersmeier A."/>
            <person name="Kalinowski J."/>
            <person name="Ruckert C."/>
        </authorList>
    </citation>
    <scope>NUCLEOTIDE SEQUENCE</scope>
    <source>
        <strain evidence="11">CGMCC 1.12360</strain>
    </source>
</reference>
<dbReference type="PROSITE" id="PS00132">
    <property type="entry name" value="CARBOXYPEPT_ZN_1"/>
    <property type="match status" value="1"/>
</dbReference>
<feature type="domain" description="LysM" evidence="9">
    <location>
        <begin position="51"/>
        <end position="95"/>
    </location>
</feature>
<dbReference type="SUPFAM" id="SSF54106">
    <property type="entry name" value="LysM domain"/>
    <property type="match status" value="1"/>
</dbReference>
<dbReference type="Gene3D" id="3.10.350.10">
    <property type="entry name" value="LysM domain"/>
    <property type="match status" value="1"/>
</dbReference>
<keyword evidence="7" id="KW-0482">Metalloprotease</keyword>
<evidence type="ECO:0000313" key="12">
    <source>
        <dbReference type="Proteomes" id="UP000602050"/>
    </source>
</evidence>
<evidence type="ECO:0000256" key="1">
    <source>
        <dbReference type="ARBA" id="ARBA00001947"/>
    </source>
</evidence>
<dbReference type="SMART" id="SM00257">
    <property type="entry name" value="LysM"/>
    <property type="match status" value="2"/>
</dbReference>
<evidence type="ECO:0000256" key="6">
    <source>
        <dbReference type="ARBA" id="ARBA00022833"/>
    </source>
</evidence>
<comment type="caution">
    <text evidence="11">The sequence shown here is derived from an EMBL/GenBank/DDBJ whole genome shotgun (WGS) entry which is preliminary data.</text>
</comment>
<name>A0A8J2XE59_9BACI</name>
<reference evidence="11" key="2">
    <citation type="submission" date="2020-09" db="EMBL/GenBank/DDBJ databases">
        <authorList>
            <person name="Sun Q."/>
            <person name="Zhou Y."/>
        </authorList>
    </citation>
    <scope>NUCLEOTIDE SEQUENCE</scope>
    <source>
        <strain evidence="11">CGMCC 1.12360</strain>
    </source>
</reference>
<evidence type="ECO:0000256" key="8">
    <source>
        <dbReference type="PROSITE-ProRule" id="PRU01379"/>
    </source>
</evidence>
<dbReference type="SUPFAM" id="SSF53187">
    <property type="entry name" value="Zn-dependent exopeptidases"/>
    <property type="match status" value="1"/>
</dbReference>
<feature type="domain" description="Peptidase M14" evidence="10">
    <location>
        <begin position="108"/>
        <end position="394"/>
    </location>
</feature>
<dbReference type="SMART" id="SM00631">
    <property type="entry name" value="Zn_pept"/>
    <property type="match status" value="1"/>
</dbReference>
<dbReference type="Proteomes" id="UP000602050">
    <property type="component" value="Unassembled WGS sequence"/>
</dbReference>
<dbReference type="CDD" id="cd06229">
    <property type="entry name" value="M14_Endopeptidase_I"/>
    <property type="match status" value="1"/>
</dbReference>
<dbReference type="InterPro" id="IPR036779">
    <property type="entry name" value="LysM_dom_sf"/>
</dbReference>
<dbReference type="CDD" id="cd00118">
    <property type="entry name" value="LysM"/>
    <property type="match status" value="1"/>
</dbReference>
<dbReference type="InterPro" id="IPR000834">
    <property type="entry name" value="Peptidase_M14"/>
</dbReference>
<evidence type="ECO:0000259" key="10">
    <source>
        <dbReference type="PROSITE" id="PS52035"/>
    </source>
</evidence>
<keyword evidence="12" id="KW-1185">Reference proteome</keyword>